<evidence type="ECO:0000256" key="1">
    <source>
        <dbReference type="ARBA" id="ARBA00006460"/>
    </source>
</evidence>
<dbReference type="Gramene" id="GBG69333">
    <property type="protein sequence ID" value="GBG69333"/>
    <property type="gene ID" value="CBR_g4029"/>
</dbReference>
<dbReference type="STRING" id="69332.A0A388KH77"/>
<evidence type="ECO:0000313" key="10">
    <source>
        <dbReference type="Proteomes" id="UP000265515"/>
    </source>
</evidence>
<evidence type="ECO:0000256" key="5">
    <source>
        <dbReference type="ARBA" id="ARBA00022695"/>
    </source>
</evidence>
<evidence type="ECO:0000259" key="7">
    <source>
        <dbReference type="Pfam" id="PF04998"/>
    </source>
</evidence>
<dbReference type="InterPro" id="IPR007083">
    <property type="entry name" value="RNA_pol_Rpb1_4"/>
</dbReference>
<protein>
    <recommendedName>
        <fullName evidence="2">DNA-directed RNA polymerase</fullName>
        <ecNumber evidence="2">2.7.7.6</ecNumber>
    </recommendedName>
</protein>
<dbReference type="GO" id="GO:0003677">
    <property type="term" value="F:DNA binding"/>
    <property type="evidence" value="ECO:0007669"/>
    <property type="project" value="InterPro"/>
</dbReference>
<keyword evidence="4" id="KW-0808">Transferase</keyword>
<dbReference type="EC" id="2.7.7.6" evidence="2"/>
<dbReference type="Gene3D" id="6.10.250.2940">
    <property type="match status" value="1"/>
</dbReference>
<evidence type="ECO:0000259" key="8">
    <source>
        <dbReference type="Pfam" id="PF05000"/>
    </source>
</evidence>
<keyword evidence="10" id="KW-1185">Reference proteome</keyword>
<dbReference type="GO" id="GO:0005736">
    <property type="term" value="C:RNA polymerase I complex"/>
    <property type="evidence" value="ECO:0007669"/>
    <property type="project" value="TreeGrafter"/>
</dbReference>
<proteinExistence type="inferred from homology"/>
<dbReference type="SUPFAM" id="SSF64484">
    <property type="entry name" value="beta and beta-prime subunits of DNA dependent RNA-polymerase"/>
    <property type="match status" value="1"/>
</dbReference>
<reference evidence="9 10" key="1">
    <citation type="journal article" date="2018" name="Cell">
        <title>The Chara Genome: Secondary Complexity and Implications for Plant Terrestrialization.</title>
        <authorList>
            <person name="Nishiyama T."/>
            <person name="Sakayama H."/>
            <person name="Vries J.D."/>
            <person name="Buschmann H."/>
            <person name="Saint-Marcoux D."/>
            <person name="Ullrich K.K."/>
            <person name="Haas F.B."/>
            <person name="Vanderstraeten L."/>
            <person name="Becker D."/>
            <person name="Lang D."/>
            <person name="Vosolsobe S."/>
            <person name="Rombauts S."/>
            <person name="Wilhelmsson P.K.I."/>
            <person name="Janitza P."/>
            <person name="Kern R."/>
            <person name="Heyl A."/>
            <person name="Rumpler F."/>
            <person name="Villalobos L.I.A.C."/>
            <person name="Clay J.M."/>
            <person name="Skokan R."/>
            <person name="Toyoda A."/>
            <person name="Suzuki Y."/>
            <person name="Kagoshima H."/>
            <person name="Schijlen E."/>
            <person name="Tajeshwar N."/>
            <person name="Catarino B."/>
            <person name="Hetherington A.J."/>
            <person name="Saltykova A."/>
            <person name="Bonnot C."/>
            <person name="Breuninger H."/>
            <person name="Symeonidi A."/>
            <person name="Radhakrishnan G.V."/>
            <person name="Van Nieuwerburgh F."/>
            <person name="Deforce D."/>
            <person name="Chang C."/>
            <person name="Karol K.G."/>
            <person name="Hedrich R."/>
            <person name="Ulvskov P."/>
            <person name="Glockner G."/>
            <person name="Delwiche C.F."/>
            <person name="Petrasek J."/>
            <person name="Van de Peer Y."/>
            <person name="Friml J."/>
            <person name="Beilby M."/>
            <person name="Dolan L."/>
            <person name="Kohara Y."/>
            <person name="Sugano S."/>
            <person name="Fujiyama A."/>
            <person name="Delaux P.-M."/>
            <person name="Quint M."/>
            <person name="TheiBen G."/>
            <person name="Hagemann M."/>
            <person name="Harholt J."/>
            <person name="Dunand C."/>
            <person name="Zachgo S."/>
            <person name="Langdale J."/>
            <person name="Maumus F."/>
            <person name="Straeten D.V.D."/>
            <person name="Gould S.B."/>
            <person name="Rensing S.A."/>
        </authorList>
    </citation>
    <scope>NUCLEOTIDE SEQUENCE [LARGE SCALE GENOMIC DNA]</scope>
    <source>
        <strain evidence="9 10">S276</strain>
    </source>
</reference>
<keyword evidence="3" id="KW-0240">DNA-directed RNA polymerase</keyword>
<evidence type="ECO:0000256" key="6">
    <source>
        <dbReference type="ARBA" id="ARBA00023163"/>
    </source>
</evidence>
<gene>
    <name evidence="9" type="ORF">CBR_g4029</name>
</gene>
<dbReference type="Gene3D" id="6.20.50.80">
    <property type="match status" value="1"/>
</dbReference>
<feature type="non-terminal residue" evidence="9">
    <location>
        <position position="1"/>
    </location>
</feature>
<name>A0A388KH77_CHABU</name>
<dbReference type="InterPro" id="IPR007081">
    <property type="entry name" value="RNA_pol_Rpb1_5"/>
</dbReference>
<dbReference type="InterPro" id="IPR045867">
    <property type="entry name" value="DNA-dir_RpoC_beta_prime"/>
</dbReference>
<dbReference type="OMA" id="SVWIETW"/>
<dbReference type="Proteomes" id="UP000265515">
    <property type="component" value="Unassembled WGS sequence"/>
</dbReference>
<dbReference type="GO" id="GO:0006351">
    <property type="term" value="P:DNA-templated transcription"/>
    <property type="evidence" value="ECO:0007669"/>
    <property type="project" value="InterPro"/>
</dbReference>
<dbReference type="OrthoDB" id="270392at2759"/>
<sequence>VNFSQISALLGQQELEGRRVPRMVSGKTLPCFPPWDTSARSGGFICDRFLTGLRPQEYYFHCMAGREGLVDTTVKTSRSGYLQRCLVKNLECLRVHYDCTVRDSDGSIVQFYYGEDGVDVMKTSYLTKFDFMAQVWWSAMPL</sequence>
<dbReference type="PANTHER" id="PTHR19376:SF11">
    <property type="entry name" value="DNA-DIRECTED RNA POLYMERASE I SUBUNIT RPA1"/>
    <property type="match status" value="1"/>
</dbReference>
<dbReference type="InterPro" id="IPR038120">
    <property type="entry name" value="Rpb1_funnel_sf"/>
</dbReference>
<dbReference type="EMBL" id="BFEA01000112">
    <property type="protein sequence ID" value="GBG69333.1"/>
    <property type="molecule type" value="Genomic_DNA"/>
</dbReference>
<dbReference type="Pfam" id="PF04998">
    <property type="entry name" value="RNA_pol_Rpb1_5"/>
    <property type="match status" value="1"/>
</dbReference>
<evidence type="ECO:0000313" key="9">
    <source>
        <dbReference type="EMBL" id="GBG69333.1"/>
    </source>
</evidence>
<evidence type="ECO:0000256" key="2">
    <source>
        <dbReference type="ARBA" id="ARBA00012418"/>
    </source>
</evidence>
<dbReference type="AlphaFoldDB" id="A0A388KH77"/>
<accession>A0A388KH77</accession>
<keyword evidence="5" id="KW-0548">Nucleotidyltransferase</keyword>
<dbReference type="Gene3D" id="1.10.132.30">
    <property type="match status" value="1"/>
</dbReference>
<comment type="similarity">
    <text evidence="1">Belongs to the RNA polymerase beta' chain family.</text>
</comment>
<keyword evidence="6" id="KW-0804">Transcription</keyword>
<organism evidence="9 10">
    <name type="scientific">Chara braunii</name>
    <name type="common">Braun's stonewort</name>
    <dbReference type="NCBI Taxonomy" id="69332"/>
    <lineage>
        <taxon>Eukaryota</taxon>
        <taxon>Viridiplantae</taxon>
        <taxon>Streptophyta</taxon>
        <taxon>Charophyceae</taxon>
        <taxon>Charales</taxon>
        <taxon>Characeae</taxon>
        <taxon>Chara</taxon>
    </lineage>
</organism>
<dbReference type="GO" id="GO:0003899">
    <property type="term" value="F:DNA-directed RNA polymerase activity"/>
    <property type="evidence" value="ECO:0007669"/>
    <property type="project" value="UniProtKB-EC"/>
</dbReference>
<feature type="domain" description="RNA polymerase Rpb1" evidence="7">
    <location>
        <begin position="52"/>
        <end position="117"/>
    </location>
</feature>
<dbReference type="PANTHER" id="PTHR19376">
    <property type="entry name" value="DNA-DIRECTED RNA POLYMERASE"/>
    <property type="match status" value="1"/>
</dbReference>
<evidence type="ECO:0000256" key="3">
    <source>
        <dbReference type="ARBA" id="ARBA00022478"/>
    </source>
</evidence>
<evidence type="ECO:0000256" key="4">
    <source>
        <dbReference type="ARBA" id="ARBA00022679"/>
    </source>
</evidence>
<dbReference type="Pfam" id="PF05000">
    <property type="entry name" value="RNA_pol_Rpb1_4"/>
    <property type="match status" value="1"/>
</dbReference>
<feature type="domain" description="RNA polymerase Rpb1" evidence="8">
    <location>
        <begin position="1"/>
        <end position="45"/>
    </location>
</feature>
<comment type="caution">
    <text evidence="9">The sequence shown here is derived from an EMBL/GenBank/DDBJ whole genome shotgun (WGS) entry which is preliminary data.</text>
</comment>